<comment type="caution">
    <text evidence="1">The sequence shown here is derived from an EMBL/GenBank/DDBJ whole genome shotgun (WGS) entry which is preliminary data.</text>
</comment>
<reference evidence="1" key="1">
    <citation type="submission" date="2020-07" db="EMBL/GenBank/DDBJ databases">
        <title>Ethylene signaling mediates host invasion by parasitic plants.</title>
        <authorList>
            <person name="Yoshida S."/>
        </authorList>
    </citation>
    <scope>NUCLEOTIDE SEQUENCE</scope>
    <source>
        <strain evidence="1">Okayama</strain>
    </source>
</reference>
<keyword evidence="2" id="KW-1185">Reference proteome</keyword>
<proteinExistence type="predicted"/>
<evidence type="ECO:0000313" key="2">
    <source>
        <dbReference type="Proteomes" id="UP000653305"/>
    </source>
</evidence>
<sequence>MVLKTGSDWPTRPVQPGIGHYTGPIFIALRGRGLRLLCFASGHGKGISEEHICQKIEGDLEAENC</sequence>
<accession>A0A830DF88</accession>
<dbReference type="AlphaFoldDB" id="A0A830DF88"/>
<dbReference type="EMBL" id="BMAC01001275">
    <property type="protein sequence ID" value="GFQ06624.1"/>
    <property type="molecule type" value="Genomic_DNA"/>
</dbReference>
<organism evidence="1 2">
    <name type="scientific">Phtheirospermum japonicum</name>
    <dbReference type="NCBI Taxonomy" id="374723"/>
    <lineage>
        <taxon>Eukaryota</taxon>
        <taxon>Viridiplantae</taxon>
        <taxon>Streptophyta</taxon>
        <taxon>Embryophyta</taxon>
        <taxon>Tracheophyta</taxon>
        <taxon>Spermatophyta</taxon>
        <taxon>Magnoliopsida</taxon>
        <taxon>eudicotyledons</taxon>
        <taxon>Gunneridae</taxon>
        <taxon>Pentapetalae</taxon>
        <taxon>asterids</taxon>
        <taxon>lamiids</taxon>
        <taxon>Lamiales</taxon>
        <taxon>Orobanchaceae</taxon>
        <taxon>Orobanchaceae incertae sedis</taxon>
        <taxon>Phtheirospermum</taxon>
    </lineage>
</organism>
<name>A0A830DF88_9LAMI</name>
<evidence type="ECO:0000313" key="1">
    <source>
        <dbReference type="EMBL" id="GFQ06624.1"/>
    </source>
</evidence>
<dbReference type="Proteomes" id="UP000653305">
    <property type="component" value="Unassembled WGS sequence"/>
</dbReference>
<protein>
    <submittedName>
        <fullName evidence="1">Uncharacterized protein</fullName>
    </submittedName>
</protein>
<gene>
    <name evidence="1" type="ORF">PHJA_002806400</name>
</gene>